<reference evidence="3" key="1">
    <citation type="submission" date="2022-11" db="UniProtKB">
        <authorList>
            <consortium name="WormBaseParasite"/>
        </authorList>
    </citation>
    <scope>IDENTIFICATION</scope>
</reference>
<dbReference type="AlphaFoldDB" id="A0A915KGK6"/>
<sequence length="185" mass="21505">MLPIFALIATVILRVRGGFLDFHKVKNDSNERYNTIGGRFNHRTLMEKFYAFGPTSPYTMIDAPFIGNPFNVPEKFSGLPNLYEKANGPPPTTHCVVSATCGPHEMCQNEKCVRKSNVDEKVRKRDYLRFINRQNLHNDAVLKRDFRINPSVRQESQLQKQHGPCQYFCKLRDQIEQMRESRRKG</sequence>
<name>A0A915KGK6_ROMCU</name>
<protein>
    <submittedName>
        <fullName evidence="3">Uncharacterized protein</fullName>
    </submittedName>
</protein>
<evidence type="ECO:0000313" key="2">
    <source>
        <dbReference type="Proteomes" id="UP000887565"/>
    </source>
</evidence>
<keyword evidence="2" id="KW-1185">Reference proteome</keyword>
<organism evidence="2 3">
    <name type="scientific">Romanomermis culicivorax</name>
    <name type="common">Nematode worm</name>
    <dbReference type="NCBI Taxonomy" id="13658"/>
    <lineage>
        <taxon>Eukaryota</taxon>
        <taxon>Metazoa</taxon>
        <taxon>Ecdysozoa</taxon>
        <taxon>Nematoda</taxon>
        <taxon>Enoplea</taxon>
        <taxon>Dorylaimia</taxon>
        <taxon>Mermithida</taxon>
        <taxon>Mermithoidea</taxon>
        <taxon>Mermithidae</taxon>
        <taxon>Romanomermis</taxon>
    </lineage>
</organism>
<dbReference type="Proteomes" id="UP000887565">
    <property type="component" value="Unplaced"/>
</dbReference>
<feature type="signal peptide" evidence="1">
    <location>
        <begin position="1"/>
        <end position="17"/>
    </location>
</feature>
<evidence type="ECO:0000256" key="1">
    <source>
        <dbReference type="SAM" id="SignalP"/>
    </source>
</evidence>
<dbReference type="WBParaSite" id="nRc.2.0.1.t37111-RA">
    <property type="protein sequence ID" value="nRc.2.0.1.t37111-RA"/>
    <property type="gene ID" value="nRc.2.0.1.g37111"/>
</dbReference>
<proteinExistence type="predicted"/>
<evidence type="ECO:0000313" key="3">
    <source>
        <dbReference type="WBParaSite" id="nRc.2.0.1.t37111-RA"/>
    </source>
</evidence>
<keyword evidence="1" id="KW-0732">Signal</keyword>
<accession>A0A915KGK6</accession>
<feature type="chain" id="PRO_5036859597" evidence="1">
    <location>
        <begin position="18"/>
        <end position="185"/>
    </location>
</feature>